<name>A0AAE9B1K5_9ACTN</name>
<feature type="compositionally biased region" description="Polar residues" evidence="1">
    <location>
        <begin position="58"/>
        <end position="70"/>
    </location>
</feature>
<sequence length="70" mass="7484">MLGVGGTRSNLSRKALRGGKGKGRIGGELDPQAQKRELLRKLQEKRQQEAPPQERQQGRSSAGGTAGETS</sequence>
<gene>
    <name evidence="2" type="ORF">Sipo8835_12205</name>
</gene>
<dbReference type="RefSeq" id="WP_009326272.1">
    <property type="nucleotide sequence ID" value="NZ_SPAY01000146.1"/>
</dbReference>
<dbReference type="Pfam" id="PF19756">
    <property type="entry name" value="DUF6243"/>
    <property type="match status" value="1"/>
</dbReference>
<feature type="region of interest" description="Disordered" evidence="1">
    <location>
        <begin position="1"/>
        <end position="70"/>
    </location>
</feature>
<comment type="caution">
    <text evidence="2">The sequence shown here is derived from an EMBL/GenBank/DDBJ whole genome shotgun (WGS) entry which is preliminary data.</text>
</comment>
<evidence type="ECO:0000313" key="2">
    <source>
        <dbReference type="EMBL" id="TQE35846.1"/>
    </source>
</evidence>
<reference evidence="2 3" key="1">
    <citation type="submission" date="2019-03" db="EMBL/GenBank/DDBJ databases">
        <title>Comparative genomic analyses of the sweetpotato soil rot pathogen, Streptomyces ipomoeae.</title>
        <authorList>
            <person name="Ruschel Soares N."/>
            <person name="Badger J.H."/>
            <person name="Huguet-Tapia J.C."/>
            <person name="Clark C.A."/>
            <person name="Pettis G.S."/>
        </authorList>
    </citation>
    <scope>NUCLEOTIDE SEQUENCE [LARGE SCALE GENOMIC DNA]</scope>
    <source>
        <strain evidence="2 3">88-35</strain>
    </source>
</reference>
<evidence type="ECO:0000313" key="3">
    <source>
        <dbReference type="Proteomes" id="UP000318720"/>
    </source>
</evidence>
<accession>A0AAE9B1K5</accession>
<dbReference type="Proteomes" id="UP000318720">
    <property type="component" value="Unassembled WGS sequence"/>
</dbReference>
<protein>
    <submittedName>
        <fullName evidence="2">Uncharacterized protein</fullName>
    </submittedName>
</protein>
<dbReference type="EMBL" id="SPAZ01000101">
    <property type="protein sequence ID" value="TQE35846.1"/>
    <property type="molecule type" value="Genomic_DNA"/>
</dbReference>
<proteinExistence type="predicted"/>
<organism evidence="2 3">
    <name type="scientific">Streptomyces ipomoeae</name>
    <dbReference type="NCBI Taxonomy" id="103232"/>
    <lineage>
        <taxon>Bacteria</taxon>
        <taxon>Bacillati</taxon>
        <taxon>Actinomycetota</taxon>
        <taxon>Actinomycetes</taxon>
        <taxon>Kitasatosporales</taxon>
        <taxon>Streptomycetaceae</taxon>
        <taxon>Streptomyces</taxon>
    </lineage>
</organism>
<dbReference type="InterPro" id="IPR046210">
    <property type="entry name" value="DUF6243"/>
</dbReference>
<evidence type="ECO:0000256" key="1">
    <source>
        <dbReference type="SAM" id="MobiDB-lite"/>
    </source>
</evidence>
<dbReference type="AlphaFoldDB" id="A0AAE9B1K5"/>
<feature type="compositionally biased region" description="Basic and acidic residues" evidence="1">
    <location>
        <begin position="33"/>
        <end position="48"/>
    </location>
</feature>
<feature type="compositionally biased region" description="Basic residues" evidence="1">
    <location>
        <begin position="14"/>
        <end position="23"/>
    </location>
</feature>